<feature type="region of interest" description="Disordered" evidence="10">
    <location>
        <begin position="314"/>
        <end position="348"/>
    </location>
</feature>
<dbReference type="InterPro" id="IPR030616">
    <property type="entry name" value="Aur-like"/>
</dbReference>
<dbReference type="Gene3D" id="1.10.510.10">
    <property type="entry name" value="Transferase(Phosphotransferase) domain 1"/>
    <property type="match status" value="2"/>
</dbReference>
<dbReference type="PANTHER" id="PTHR24350">
    <property type="entry name" value="SERINE/THREONINE-PROTEIN KINASE IAL-RELATED"/>
    <property type="match status" value="1"/>
</dbReference>
<evidence type="ECO:0000256" key="10">
    <source>
        <dbReference type="SAM" id="MobiDB-lite"/>
    </source>
</evidence>
<evidence type="ECO:0000256" key="8">
    <source>
        <dbReference type="PIRSR" id="PIRSR630616-3"/>
    </source>
</evidence>
<keyword evidence="2" id="KW-0808">Transferase</keyword>
<feature type="compositionally biased region" description="Low complexity" evidence="10">
    <location>
        <begin position="417"/>
        <end position="432"/>
    </location>
</feature>
<dbReference type="PROSITE" id="PS00107">
    <property type="entry name" value="PROTEIN_KINASE_ATP"/>
    <property type="match status" value="1"/>
</dbReference>
<dbReference type="GO" id="GO:0004674">
    <property type="term" value="F:protein serine/threonine kinase activity"/>
    <property type="evidence" value="ECO:0007669"/>
    <property type="project" value="UniProtKB-KW"/>
</dbReference>
<evidence type="ECO:0000256" key="4">
    <source>
        <dbReference type="ARBA" id="ARBA00022777"/>
    </source>
</evidence>
<dbReference type="EMBL" id="JBGBPQ010000013">
    <property type="protein sequence ID" value="KAL1512018.1"/>
    <property type="molecule type" value="Genomic_DNA"/>
</dbReference>
<dbReference type="InterPro" id="IPR000719">
    <property type="entry name" value="Prot_kinase_dom"/>
</dbReference>
<feature type="compositionally biased region" description="Basic and acidic residues" evidence="10">
    <location>
        <begin position="319"/>
        <end position="329"/>
    </location>
</feature>
<evidence type="ECO:0000256" key="7">
    <source>
        <dbReference type="PIRSR" id="PIRSR630616-2"/>
    </source>
</evidence>
<gene>
    <name evidence="12" type="ORF">AB1Y20_005293</name>
</gene>
<keyword evidence="3 7" id="KW-0547">Nucleotide-binding</keyword>
<evidence type="ECO:0000256" key="1">
    <source>
        <dbReference type="ARBA" id="ARBA00022527"/>
    </source>
</evidence>
<feature type="binding site" evidence="7">
    <location>
        <position position="201"/>
    </location>
    <ligand>
        <name>ATP</name>
        <dbReference type="ChEBI" id="CHEBI:30616"/>
    </ligand>
</feature>
<feature type="binding site" evidence="7 9">
    <location>
        <position position="91"/>
    </location>
    <ligand>
        <name>ATP</name>
        <dbReference type="ChEBI" id="CHEBI:30616"/>
    </ligand>
</feature>
<keyword evidence="1" id="KW-0723">Serine/threonine-protein kinase</keyword>
<dbReference type="GO" id="GO:0005524">
    <property type="term" value="F:ATP binding"/>
    <property type="evidence" value="ECO:0007669"/>
    <property type="project" value="UniProtKB-UniRule"/>
</dbReference>
<sequence length="517" mass="56822">MAHVCVLRMEDAQIDNRGSLRDGVQTHSPARFSGPTLNVRTDPSSSDSDEESPPRLLEDDYLLLHHRLGTGAFSQVRLGIKRKGNDRVAVKLVPYNVNTTRTENEVNILRKCLKLQCPYLMRLLDFYKSSESYQLVLELLSSDSLMDRLQSNGPMGEEQARPLIYQISIGLRAIHGIGVIHRDLKPENIMFDADGNAKICDFGFAKQIARPSYGAYHPFGAQYEEGPRLASSPCGTPGFVAPEVFRKERSGYDFSVDLWALGVIMFMVLYGESPFSDNPAPPEVKMEAKLQGLDIAPPLALPPATLGESNMLVMTSNDTPRRPPSRDSPKGVSPMHMDASPSASPATTRARALLKNSSTGLFRFPSSVHDVSDAAKDLISELLQVEPSLRPSAAEVCLRPWATGTEQSQQRDETMCARPSSSSGESLSERASFCSKSEAADRASRPSRHLTPLEGTDRPSPPSTSQSQPPSPWEAYPPPALFRRKDARRSSNGGFSRFIRPPSSGTQKRSLLPQGRD</sequence>
<organism evidence="12 13">
    <name type="scientific">Prymnesium parvum</name>
    <name type="common">Toxic golden alga</name>
    <dbReference type="NCBI Taxonomy" id="97485"/>
    <lineage>
        <taxon>Eukaryota</taxon>
        <taxon>Haptista</taxon>
        <taxon>Haptophyta</taxon>
        <taxon>Prymnesiophyceae</taxon>
        <taxon>Prymnesiales</taxon>
        <taxon>Prymnesiaceae</taxon>
        <taxon>Prymnesium</taxon>
    </lineage>
</organism>
<dbReference type="InterPro" id="IPR008271">
    <property type="entry name" value="Ser/Thr_kinase_AS"/>
</dbReference>
<evidence type="ECO:0000259" key="11">
    <source>
        <dbReference type="PROSITE" id="PS50011"/>
    </source>
</evidence>
<feature type="binding site" evidence="7">
    <location>
        <begin position="187"/>
        <end position="188"/>
    </location>
    <ligand>
        <name>ATP</name>
        <dbReference type="ChEBI" id="CHEBI:30616"/>
    </ligand>
</feature>
<accession>A0AB34J5U2</accession>
<feature type="compositionally biased region" description="Low complexity" evidence="10">
    <location>
        <begin position="339"/>
        <end position="348"/>
    </location>
</feature>
<dbReference type="PROSITE" id="PS00108">
    <property type="entry name" value="PROTEIN_KINASE_ST"/>
    <property type="match status" value="1"/>
</dbReference>
<dbReference type="AlphaFoldDB" id="A0AB34J5U2"/>
<feature type="region of interest" description="Disordered" evidence="10">
    <location>
        <begin position="404"/>
        <end position="517"/>
    </location>
</feature>
<keyword evidence="4" id="KW-0418">Kinase</keyword>
<dbReference type="SMART" id="SM00220">
    <property type="entry name" value="S_TKc"/>
    <property type="match status" value="1"/>
</dbReference>
<feature type="compositionally biased region" description="Pro residues" evidence="10">
    <location>
        <begin position="469"/>
        <end position="480"/>
    </location>
</feature>
<dbReference type="SUPFAM" id="SSF56112">
    <property type="entry name" value="Protein kinase-like (PK-like)"/>
    <property type="match status" value="1"/>
</dbReference>
<evidence type="ECO:0000256" key="5">
    <source>
        <dbReference type="ARBA" id="ARBA00022840"/>
    </source>
</evidence>
<keyword evidence="13" id="KW-1185">Reference proteome</keyword>
<evidence type="ECO:0000256" key="2">
    <source>
        <dbReference type="ARBA" id="ARBA00022679"/>
    </source>
</evidence>
<feature type="cross-link" description="Glycyl lysine isopeptide (Lys-Gly) (interchain with G-Cter in SUMO2)" evidence="8">
    <location>
        <position position="185"/>
    </location>
</feature>
<feature type="domain" description="Protein kinase" evidence="11">
    <location>
        <begin position="62"/>
        <end position="402"/>
    </location>
</feature>
<evidence type="ECO:0000256" key="6">
    <source>
        <dbReference type="PIRSR" id="PIRSR630616-1"/>
    </source>
</evidence>
<name>A0AB34J5U2_PRYPA</name>
<dbReference type="Pfam" id="PF00069">
    <property type="entry name" value="Pkinase"/>
    <property type="match status" value="1"/>
</dbReference>
<evidence type="ECO:0000313" key="12">
    <source>
        <dbReference type="EMBL" id="KAL1512018.1"/>
    </source>
</evidence>
<dbReference type="InterPro" id="IPR017441">
    <property type="entry name" value="Protein_kinase_ATP_BS"/>
</dbReference>
<dbReference type="PROSITE" id="PS50011">
    <property type="entry name" value="PROTEIN_KINASE_DOM"/>
    <property type="match status" value="1"/>
</dbReference>
<evidence type="ECO:0000256" key="3">
    <source>
        <dbReference type="ARBA" id="ARBA00022741"/>
    </source>
</evidence>
<evidence type="ECO:0000313" key="13">
    <source>
        <dbReference type="Proteomes" id="UP001515480"/>
    </source>
</evidence>
<reference evidence="12 13" key="1">
    <citation type="journal article" date="2024" name="Science">
        <title>Giant polyketide synthase enzymes in the biosynthesis of giant marine polyether toxins.</title>
        <authorList>
            <person name="Fallon T.R."/>
            <person name="Shende V.V."/>
            <person name="Wierzbicki I.H."/>
            <person name="Pendleton A.L."/>
            <person name="Watervoot N.F."/>
            <person name="Auber R.P."/>
            <person name="Gonzalez D.J."/>
            <person name="Wisecaver J.H."/>
            <person name="Moore B.S."/>
        </authorList>
    </citation>
    <scope>NUCLEOTIDE SEQUENCE [LARGE SCALE GENOMIC DNA]</scope>
    <source>
        <strain evidence="12 13">12B1</strain>
    </source>
</reference>
<feature type="active site" description="Proton acceptor" evidence="6">
    <location>
        <position position="183"/>
    </location>
</feature>
<dbReference type="Proteomes" id="UP001515480">
    <property type="component" value="Unassembled WGS sequence"/>
</dbReference>
<feature type="region of interest" description="Disordered" evidence="10">
    <location>
        <begin position="17"/>
        <end position="54"/>
    </location>
</feature>
<evidence type="ECO:0000256" key="9">
    <source>
        <dbReference type="PROSITE-ProRule" id="PRU10141"/>
    </source>
</evidence>
<comment type="caution">
    <text evidence="12">The sequence shown here is derived from an EMBL/GenBank/DDBJ whole genome shotgun (WGS) entry which is preliminary data.</text>
</comment>
<protein>
    <recommendedName>
        <fullName evidence="11">Protein kinase domain-containing protein</fullName>
    </recommendedName>
</protein>
<dbReference type="InterPro" id="IPR011009">
    <property type="entry name" value="Kinase-like_dom_sf"/>
</dbReference>
<proteinExistence type="predicted"/>
<keyword evidence="5 7" id="KW-0067">ATP-binding</keyword>